<dbReference type="OrthoDB" id="4494341at2759"/>
<dbReference type="EC" id="1.16.1.9" evidence="3"/>
<dbReference type="PANTHER" id="PTHR32361">
    <property type="entry name" value="FERRIC/CUPRIC REDUCTASE TRANSMEMBRANE COMPONENT"/>
    <property type="match status" value="1"/>
</dbReference>
<gene>
    <name evidence="15" type="ORF">PAC_15249</name>
</gene>
<dbReference type="GO" id="GO:0006826">
    <property type="term" value="P:iron ion transport"/>
    <property type="evidence" value="ECO:0007669"/>
    <property type="project" value="TreeGrafter"/>
</dbReference>
<keyword evidence="7" id="KW-0249">Electron transport</keyword>
<keyword evidence="10" id="KW-0406">Ion transport</keyword>
<keyword evidence="4" id="KW-0813">Transport</keyword>
<evidence type="ECO:0000256" key="3">
    <source>
        <dbReference type="ARBA" id="ARBA00012668"/>
    </source>
</evidence>
<keyword evidence="9" id="KW-0560">Oxidoreductase</keyword>
<dbReference type="InterPro" id="IPR013121">
    <property type="entry name" value="Fe_red_NAD-bd_6"/>
</dbReference>
<dbReference type="SFLD" id="SFLDS00052">
    <property type="entry name" value="Ferric_Reductase_Domain"/>
    <property type="match status" value="1"/>
</dbReference>
<sequence length="428" mass="48565">MHNRTEILQRTGLLSIVNLVPLALGSHMNSIVSCCGLGYEAYNAIHRWMGRVAVIEGVIHVILAVVSQTPNLHSSTQVAASVAASAMTAILITSLSIARHHFYEIFLNIHRVLTVIVVTAIWIHVPGKLLSIPTIYLLVACCIWASLHLLRTCQILYRNFRNWEYSCKVSIESLPDAYQVHAKISRPWKYRAGQYVYLCVPGASYSAFFQSHPYMVAWWYAYDKDWDVVVFIIQRQTGFTQSLPSGSSSSQSTELRAIVEGPYGMEIHLDEYGTVLLFATGIGIAGQLPYVKQLLENFHNYDAKARRIALFWQVDSEEHLKWVGQWMTDLLEQDSEYVLDIRLFVTGNYITNGAEHGMVGRVGKHDRIIVNYRGLDVENLIRSEIEGRKGRSVISLCVNNHVGEQVREVVRQMLDKDIHLKELPFHPL</sequence>
<dbReference type="GO" id="GO:0052851">
    <property type="term" value="F:ferric-chelate reductase (NADPH) activity"/>
    <property type="evidence" value="ECO:0007669"/>
    <property type="project" value="UniProtKB-EC"/>
</dbReference>
<dbReference type="InterPro" id="IPR013112">
    <property type="entry name" value="FAD-bd_8"/>
</dbReference>
<evidence type="ECO:0000256" key="8">
    <source>
        <dbReference type="ARBA" id="ARBA00022989"/>
    </source>
</evidence>
<dbReference type="Proteomes" id="UP000184330">
    <property type="component" value="Unassembled WGS sequence"/>
</dbReference>
<evidence type="ECO:0000256" key="9">
    <source>
        <dbReference type="ARBA" id="ARBA00023002"/>
    </source>
</evidence>
<dbReference type="Pfam" id="PF01794">
    <property type="entry name" value="Ferric_reduct"/>
    <property type="match status" value="1"/>
</dbReference>
<feature type="domain" description="FAD-binding FR-type" evidence="14">
    <location>
        <begin position="158"/>
        <end position="269"/>
    </location>
</feature>
<evidence type="ECO:0000256" key="2">
    <source>
        <dbReference type="ARBA" id="ARBA00006278"/>
    </source>
</evidence>
<evidence type="ECO:0000256" key="5">
    <source>
        <dbReference type="ARBA" id="ARBA00022475"/>
    </source>
</evidence>
<evidence type="ECO:0000256" key="11">
    <source>
        <dbReference type="ARBA" id="ARBA00023136"/>
    </source>
</evidence>
<proteinExistence type="inferred from homology"/>
<keyword evidence="5" id="KW-1003">Cell membrane</keyword>
<feature type="transmembrane region" description="Helical" evidence="13">
    <location>
        <begin position="48"/>
        <end position="66"/>
    </location>
</feature>
<keyword evidence="6 13" id="KW-0812">Transmembrane</keyword>
<dbReference type="SUPFAM" id="SSF52343">
    <property type="entry name" value="Ferredoxin reductase-like, C-terminal NADP-linked domain"/>
    <property type="match status" value="1"/>
</dbReference>
<dbReference type="InterPro" id="IPR013130">
    <property type="entry name" value="Fe3_Rdtase_TM_dom"/>
</dbReference>
<accession>A0A1L7XJY1</accession>
<dbReference type="PANTHER" id="PTHR32361:SF26">
    <property type="entry name" value="FAD-BINDING 8 DOMAIN-CONTAINING PROTEIN-RELATED"/>
    <property type="match status" value="1"/>
</dbReference>
<feature type="transmembrane region" description="Helical" evidence="13">
    <location>
        <begin position="105"/>
        <end position="123"/>
    </location>
</feature>
<dbReference type="GO" id="GO:0015677">
    <property type="term" value="P:copper ion import"/>
    <property type="evidence" value="ECO:0007669"/>
    <property type="project" value="TreeGrafter"/>
</dbReference>
<keyword evidence="11 13" id="KW-0472">Membrane</keyword>
<keyword evidence="8 13" id="KW-1133">Transmembrane helix</keyword>
<dbReference type="Pfam" id="PF08030">
    <property type="entry name" value="NAD_binding_6"/>
    <property type="match status" value="1"/>
</dbReference>
<evidence type="ECO:0000256" key="6">
    <source>
        <dbReference type="ARBA" id="ARBA00022692"/>
    </source>
</evidence>
<feature type="transmembrane region" description="Helical" evidence="13">
    <location>
        <begin position="129"/>
        <end position="150"/>
    </location>
</feature>
<dbReference type="AlphaFoldDB" id="A0A1L7XJY1"/>
<dbReference type="InterPro" id="IPR017938">
    <property type="entry name" value="Riboflavin_synthase-like_b-brl"/>
</dbReference>
<comment type="subcellular location">
    <subcellularLocation>
        <location evidence="1">Cell membrane</location>
        <topology evidence="1">Multi-pass membrane protein</topology>
    </subcellularLocation>
</comment>
<organism evidence="15 16">
    <name type="scientific">Phialocephala subalpina</name>
    <dbReference type="NCBI Taxonomy" id="576137"/>
    <lineage>
        <taxon>Eukaryota</taxon>
        <taxon>Fungi</taxon>
        <taxon>Dikarya</taxon>
        <taxon>Ascomycota</taxon>
        <taxon>Pezizomycotina</taxon>
        <taxon>Leotiomycetes</taxon>
        <taxon>Helotiales</taxon>
        <taxon>Mollisiaceae</taxon>
        <taxon>Phialocephala</taxon>
        <taxon>Phialocephala fortinii species complex</taxon>
    </lineage>
</organism>
<dbReference type="PROSITE" id="PS51257">
    <property type="entry name" value="PROKAR_LIPOPROTEIN"/>
    <property type="match status" value="1"/>
</dbReference>
<dbReference type="InterPro" id="IPR039261">
    <property type="entry name" value="FNR_nucleotide-bd"/>
</dbReference>
<dbReference type="CDD" id="cd06186">
    <property type="entry name" value="NOX_Duox_like_FAD_NADP"/>
    <property type="match status" value="1"/>
</dbReference>
<evidence type="ECO:0000256" key="4">
    <source>
        <dbReference type="ARBA" id="ARBA00022448"/>
    </source>
</evidence>
<protein>
    <recommendedName>
        <fullName evidence="3">ferric-chelate reductase (NADPH)</fullName>
        <ecNumber evidence="3">1.16.1.9</ecNumber>
    </recommendedName>
</protein>
<dbReference type="EMBL" id="FJOG01000030">
    <property type="protein sequence ID" value="CZR65349.1"/>
    <property type="molecule type" value="Genomic_DNA"/>
</dbReference>
<evidence type="ECO:0000256" key="12">
    <source>
        <dbReference type="ARBA" id="ARBA00048483"/>
    </source>
</evidence>
<comment type="catalytic activity">
    <reaction evidence="12">
        <text>2 a Fe(II)-siderophore + NADP(+) + H(+) = 2 a Fe(III)-siderophore + NADPH</text>
        <dbReference type="Rhea" id="RHEA:28795"/>
        <dbReference type="Rhea" id="RHEA-COMP:11342"/>
        <dbReference type="Rhea" id="RHEA-COMP:11344"/>
        <dbReference type="ChEBI" id="CHEBI:15378"/>
        <dbReference type="ChEBI" id="CHEBI:29033"/>
        <dbReference type="ChEBI" id="CHEBI:29034"/>
        <dbReference type="ChEBI" id="CHEBI:57783"/>
        <dbReference type="ChEBI" id="CHEBI:58349"/>
        <dbReference type="EC" id="1.16.1.9"/>
    </reaction>
</comment>
<dbReference type="SUPFAM" id="SSF63380">
    <property type="entry name" value="Riboflavin synthase domain-like"/>
    <property type="match status" value="1"/>
</dbReference>
<dbReference type="Gene3D" id="3.40.50.80">
    <property type="entry name" value="Nucleotide-binding domain of ferredoxin-NADP reductase (FNR) module"/>
    <property type="match status" value="1"/>
</dbReference>
<evidence type="ECO:0000256" key="10">
    <source>
        <dbReference type="ARBA" id="ARBA00023065"/>
    </source>
</evidence>
<evidence type="ECO:0000256" key="7">
    <source>
        <dbReference type="ARBA" id="ARBA00022982"/>
    </source>
</evidence>
<name>A0A1L7XJY1_9HELO</name>
<dbReference type="STRING" id="576137.A0A1L7XJY1"/>
<dbReference type="Pfam" id="PF08022">
    <property type="entry name" value="FAD_binding_8"/>
    <property type="match status" value="1"/>
</dbReference>
<dbReference type="SFLD" id="SFLDG01168">
    <property type="entry name" value="Ferric_reductase_subgroup_(FRE"/>
    <property type="match status" value="1"/>
</dbReference>
<dbReference type="PROSITE" id="PS51384">
    <property type="entry name" value="FAD_FR"/>
    <property type="match status" value="1"/>
</dbReference>
<evidence type="ECO:0000259" key="14">
    <source>
        <dbReference type="PROSITE" id="PS51384"/>
    </source>
</evidence>
<dbReference type="GO" id="GO:0006879">
    <property type="term" value="P:intracellular iron ion homeostasis"/>
    <property type="evidence" value="ECO:0007669"/>
    <property type="project" value="TreeGrafter"/>
</dbReference>
<feature type="transmembrane region" description="Helical" evidence="13">
    <location>
        <begin position="78"/>
        <end position="98"/>
    </location>
</feature>
<dbReference type="InterPro" id="IPR051410">
    <property type="entry name" value="Ferric/Cupric_Reductase"/>
</dbReference>
<reference evidence="15 16" key="1">
    <citation type="submission" date="2016-03" db="EMBL/GenBank/DDBJ databases">
        <authorList>
            <person name="Ploux O."/>
        </authorList>
    </citation>
    <scope>NUCLEOTIDE SEQUENCE [LARGE SCALE GENOMIC DNA]</scope>
    <source>
        <strain evidence="15 16">UAMH 11012</strain>
    </source>
</reference>
<dbReference type="InterPro" id="IPR017927">
    <property type="entry name" value="FAD-bd_FR_type"/>
</dbReference>
<evidence type="ECO:0000313" key="16">
    <source>
        <dbReference type="Proteomes" id="UP000184330"/>
    </source>
</evidence>
<evidence type="ECO:0000256" key="13">
    <source>
        <dbReference type="SAM" id="Phobius"/>
    </source>
</evidence>
<keyword evidence="16" id="KW-1185">Reference proteome</keyword>
<evidence type="ECO:0000256" key="1">
    <source>
        <dbReference type="ARBA" id="ARBA00004651"/>
    </source>
</evidence>
<comment type="similarity">
    <text evidence="2">Belongs to the ferric reductase (FRE) family.</text>
</comment>
<evidence type="ECO:0000313" key="15">
    <source>
        <dbReference type="EMBL" id="CZR65349.1"/>
    </source>
</evidence>
<dbReference type="GO" id="GO:0005886">
    <property type="term" value="C:plasma membrane"/>
    <property type="evidence" value="ECO:0007669"/>
    <property type="project" value="UniProtKB-SubCell"/>
</dbReference>